<keyword evidence="2" id="KW-1185">Reference proteome</keyword>
<evidence type="ECO:0000313" key="2">
    <source>
        <dbReference type="Proteomes" id="UP001280121"/>
    </source>
</evidence>
<organism evidence="1 2">
    <name type="scientific">Dipteronia dyeriana</name>
    <dbReference type="NCBI Taxonomy" id="168575"/>
    <lineage>
        <taxon>Eukaryota</taxon>
        <taxon>Viridiplantae</taxon>
        <taxon>Streptophyta</taxon>
        <taxon>Embryophyta</taxon>
        <taxon>Tracheophyta</taxon>
        <taxon>Spermatophyta</taxon>
        <taxon>Magnoliopsida</taxon>
        <taxon>eudicotyledons</taxon>
        <taxon>Gunneridae</taxon>
        <taxon>Pentapetalae</taxon>
        <taxon>rosids</taxon>
        <taxon>malvids</taxon>
        <taxon>Sapindales</taxon>
        <taxon>Sapindaceae</taxon>
        <taxon>Hippocastanoideae</taxon>
        <taxon>Acereae</taxon>
        <taxon>Dipteronia</taxon>
    </lineage>
</organism>
<comment type="caution">
    <text evidence="1">The sequence shown here is derived from an EMBL/GenBank/DDBJ whole genome shotgun (WGS) entry which is preliminary data.</text>
</comment>
<dbReference type="AlphaFoldDB" id="A0AAD9XR33"/>
<dbReference type="Proteomes" id="UP001280121">
    <property type="component" value="Unassembled WGS sequence"/>
</dbReference>
<gene>
    <name evidence="1" type="ORF">Ddye_002432</name>
</gene>
<name>A0AAD9XR33_9ROSI</name>
<protein>
    <submittedName>
        <fullName evidence="1">Uncharacterized protein</fullName>
    </submittedName>
</protein>
<dbReference type="EMBL" id="JANJYI010000001">
    <property type="protein sequence ID" value="KAK2663858.1"/>
    <property type="molecule type" value="Genomic_DNA"/>
</dbReference>
<sequence length="121" mass="14439">MADRRKGDLDAIEREWQNSSNQYRVRHLIANLQGWFMGQLNGLYVWTASNCSNKSDLLIEIAKLKEFNPSTYDWMMRIPQRHWCVHAFDKHVKAAHTTNNISESFYRWVDKYRTEHIPTLP</sequence>
<accession>A0AAD9XR33</accession>
<reference evidence="1" key="1">
    <citation type="journal article" date="2023" name="Plant J.">
        <title>Genome sequences and population genomics provide insights into the demographic history, inbreeding, and mutation load of two 'living fossil' tree species of Dipteronia.</title>
        <authorList>
            <person name="Feng Y."/>
            <person name="Comes H.P."/>
            <person name="Chen J."/>
            <person name="Zhu S."/>
            <person name="Lu R."/>
            <person name="Zhang X."/>
            <person name="Li P."/>
            <person name="Qiu J."/>
            <person name="Olsen K.M."/>
            <person name="Qiu Y."/>
        </authorList>
    </citation>
    <scope>NUCLEOTIDE SEQUENCE</scope>
    <source>
        <strain evidence="1">KIB01</strain>
    </source>
</reference>
<proteinExistence type="predicted"/>
<evidence type="ECO:0000313" key="1">
    <source>
        <dbReference type="EMBL" id="KAK2663858.1"/>
    </source>
</evidence>